<dbReference type="CDD" id="cd02248">
    <property type="entry name" value="Peptidase_C1A"/>
    <property type="match status" value="2"/>
</dbReference>
<dbReference type="PROSITE" id="PS00139">
    <property type="entry name" value="THIOL_PROTEASE_CYS"/>
    <property type="match status" value="1"/>
</dbReference>
<dbReference type="Gene3D" id="3.90.70.10">
    <property type="entry name" value="Cysteine proteinases"/>
    <property type="match status" value="2"/>
</dbReference>
<protein>
    <submittedName>
        <fullName evidence="10">Uncharacterized protein</fullName>
    </submittedName>
</protein>
<proteinExistence type="inferred from homology"/>
<dbReference type="SUPFAM" id="SSF54001">
    <property type="entry name" value="Cysteine proteinases"/>
    <property type="match status" value="2"/>
</dbReference>
<keyword evidence="2" id="KW-0645">Protease</keyword>
<dbReference type="AlphaFoldDB" id="A0AAV6HY44"/>
<dbReference type="InterPro" id="IPR025660">
    <property type="entry name" value="Pept_his_AS"/>
</dbReference>
<dbReference type="InterPro" id="IPR000668">
    <property type="entry name" value="Peptidase_C1A_C"/>
</dbReference>
<dbReference type="PRINTS" id="PR00705">
    <property type="entry name" value="PAPAIN"/>
</dbReference>
<comment type="caution">
    <text evidence="10">The sequence shown here is derived from an EMBL/GenBank/DDBJ whole genome shotgun (WGS) entry which is preliminary data.</text>
</comment>
<evidence type="ECO:0000256" key="6">
    <source>
        <dbReference type="ARBA" id="ARBA00023157"/>
    </source>
</evidence>
<dbReference type="Pfam" id="PF00112">
    <property type="entry name" value="Peptidase_C1"/>
    <property type="match status" value="2"/>
</dbReference>
<dbReference type="InterPro" id="IPR038765">
    <property type="entry name" value="Papain-like_cys_pep_sf"/>
</dbReference>
<dbReference type="InterPro" id="IPR039417">
    <property type="entry name" value="Peptidase_C1A_papain-like"/>
</dbReference>
<evidence type="ECO:0000256" key="1">
    <source>
        <dbReference type="ARBA" id="ARBA00008455"/>
    </source>
</evidence>
<dbReference type="InterPro" id="IPR000169">
    <property type="entry name" value="Pept_cys_AS"/>
</dbReference>
<feature type="domain" description="Cathepsin propeptide inhibitor" evidence="9">
    <location>
        <begin position="362"/>
        <end position="419"/>
    </location>
</feature>
<keyword evidence="7" id="KW-1133">Transmembrane helix</keyword>
<dbReference type="PANTHER" id="PTHR12411">
    <property type="entry name" value="CYSTEINE PROTEASE FAMILY C1-RELATED"/>
    <property type="match status" value="1"/>
</dbReference>
<feature type="domain" description="Peptidase C1A papain C-terminal" evidence="8">
    <location>
        <begin position="151"/>
        <end position="350"/>
    </location>
</feature>
<dbReference type="Pfam" id="PF08246">
    <property type="entry name" value="Inhibitor_I29"/>
    <property type="match status" value="2"/>
</dbReference>
<accession>A0AAV6HY44</accession>
<reference evidence="10 11" key="1">
    <citation type="submission" date="2020-08" db="EMBL/GenBank/DDBJ databases">
        <title>Plant Genome Project.</title>
        <authorList>
            <person name="Zhang R.-G."/>
        </authorList>
    </citation>
    <scope>NUCLEOTIDE SEQUENCE [LARGE SCALE GENOMIC DNA]</scope>
    <source>
        <strain evidence="10">WSP0</strain>
        <tissue evidence="10">Leaf</tissue>
    </source>
</reference>
<evidence type="ECO:0000256" key="4">
    <source>
        <dbReference type="ARBA" id="ARBA00022801"/>
    </source>
</evidence>
<keyword evidence="6" id="KW-1015">Disulfide bond</keyword>
<evidence type="ECO:0000256" key="2">
    <source>
        <dbReference type="ARBA" id="ARBA00022670"/>
    </source>
</evidence>
<dbReference type="InterPro" id="IPR013128">
    <property type="entry name" value="Peptidase_C1A"/>
</dbReference>
<feature type="domain" description="Peptidase C1A papain C-terminal" evidence="8">
    <location>
        <begin position="452"/>
        <end position="671"/>
    </location>
</feature>
<dbReference type="Proteomes" id="UP000823749">
    <property type="component" value="Chromosome 13"/>
</dbReference>
<evidence type="ECO:0000259" key="8">
    <source>
        <dbReference type="SMART" id="SM00645"/>
    </source>
</evidence>
<evidence type="ECO:0000256" key="7">
    <source>
        <dbReference type="SAM" id="Phobius"/>
    </source>
</evidence>
<feature type="domain" description="Cathepsin propeptide inhibitor" evidence="9">
    <location>
        <begin position="61"/>
        <end position="118"/>
    </location>
</feature>
<dbReference type="InterPro" id="IPR013201">
    <property type="entry name" value="Prot_inhib_I29"/>
</dbReference>
<dbReference type="GO" id="GO:0006508">
    <property type="term" value="P:proteolysis"/>
    <property type="evidence" value="ECO:0007669"/>
    <property type="project" value="UniProtKB-KW"/>
</dbReference>
<feature type="transmembrane region" description="Helical" evidence="7">
    <location>
        <begin position="21"/>
        <end position="44"/>
    </location>
</feature>
<evidence type="ECO:0000256" key="5">
    <source>
        <dbReference type="ARBA" id="ARBA00022807"/>
    </source>
</evidence>
<keyword evidence="7" id="KW-0812">Transmembrane</keyword>
<evidence type="ECO:0000313" key="11">
    <source>
        <dbReference type="Proteomes" id="UP000823749"/>
    </source>
</evidence>
<dbReference type="SMART" id="SM00848">
    <property type="entry name" value="Inhibitor_I29"/>
    <property type="match status" value="2"/>
</dbReference>
<dbReference type="SMART" id="SM00645">
    <property type="entry name" value="Pept_C1"/>
    <property type="match status" value="2"/>
</dbReference>
<keyword evidence="11" id="KW-1185">Reference proteome</keyword>
<keyword evidence="4" id="KW-0378">Hydrolase</keyword>
<dbReference type="PROSITE" id="PS00639">
    <property type="entry name" value="THIOL_PROTEASE_HIS"/>
    <property type="match status" value="2"/>
</dbReference>
<keyword evidence="3" id="KW-0732">Signal</keyword>
<evidence type="ECO:0000259" key="9">
    <source>
        <dbReference type="SMART" id="SM00848"/>
    </source>
</evidence>
<gene>
    <name evidence="10" type="ORF">RHGRI_037696</name>
</gene>
<name>A0AAV6HY44_9ERIC</name>
<comment type="similarity">
    <text evidence="1">Belongs to the peptidase C1 family.</text>
</comment>
<keyword evidence="7" id="KW-0472">Membrane</keyword>
<dbReference type="FunFam" id="3.90.70.10:FF:000023">
    <property type="entry name" value="Senescence-specific cysteine protease SAG39"/>
    <property type="match status" value="2"/>
</dbReference>
<evidence type="ECO:0000256" key="3">
    <source>
        <dbReference type="ARBA" id="ARBA00022729"/>
    </source>
</evidence>
<dbReference type="EMBL" id="JACTNZ010000013">
    <property type="protein sequence ID" value="KAG5517031.1"/>
    <property type="molecule type" value="Genomic_DNA"/>
</dbReference>
<sequence>MQRPTNTIINFHNIPQLRCKLISTMASTMSFLVFVFGILASQLVAASSRLINEEYSMLERHQQWMSHHGRIYEDEQEKGARFQIFKDNVDRIEAFNSGVDKGYKLSVNQFADLTNEEFRASRNGYKRQSPSKVKSGSEQAHFLYANVTVVLPAMDWQEKGAVTPVKKQGICGSCWAFSAVAAVEGVYQLKTGKLVSLSEQELVDCDVKGKDFGCSGGYMDNAFKFIKQNKGLMTEANYPYVGQDGTCKSKKLNKPVAAKITGYEDVPKNNEKALLQAVANQPVSVAIDAGGYDFQFYSSGVFNGACGTMLNHGVTAVGYGTTSDGTKYWLVKNSWGSGWASQLVAASSRLMVNEEYSMLEMHQQWMSRHGRVYKDEREKGARFKIFKDNVDRINAFNSGADKGYKLSVNQFADLTNEEFQASRNGYKRQSPTDQVISGSEQAPFRYANVTVVPSAIDWRKKGAVTPVKNQGDTCGSCWAFSAVAAMEGINQLKTGKLVSLSEQELVDCDVKGQDKGCGGGLMDNAFKFIKHNKGLTTEANYHYVGRDRTCKSKKLHKPAAAKITGYEDVPKNNEKALLQAVANQPVSVAIDFSASDFQFYSSGVYNGTCGTMLNHGVTAVGYGTSGDGTKYWLVKNSYGSGWGDNGYIKMKRNVAAKEGLCGIAMEASYPVMD</sequence>
<evidence type="ECO:0000313" key="10">
    <source>
        <dbReference type="EMBL" id="KAG5517031.1"/>
    </source>
</evidence>
<keyword evidence="5" id="KW-0788">Thiol protease</keyword>
<dbReference type="GO" id="GO:0008234">
    <property type="term" value="F:cysteine-type peptidase activity"/>
    <property type="evidence" value="ECO:0007669"/>
    <property type="project" value="UniProtKB-KW"/>
</dbReference>
<organism evidence="10 11">
    <name type="scientific">Rhododendron griersonianum</name>
    <dbReference type="NCBI Taxonomy" id="479676"/>
    <lineage>
        <taxon>Eukaryota</taxon>
        <taxon>Viridiplantae</taxon>
        <taxon>Streptophyta</taxon>
        <taxon>Embryophyta</taxon>
        <taxon>Tracheophyta</taxon>
        <taxon>Spermatophyta</taxon>
        <taxon>Magnoliopsida</taxon>
        <taxon>eudicotyledons</taxon>
        <taxon>Gunneridae</taxon>
        <taxon>Pentapetalae</taxon>
        <taxon>asterids</taxon>
        <taxon>Ericales</taxon>
        <taxon>Ericaceae</taxon>
        <taxon>Ericoideae</taxon>
        <taxon>Rhodoreae</taxon>
        <taxon>Rhododendron</taxon>
    </lineage>
</organism>